<dbReference type="CTD" id="20236670"/>
<evidence type="ECO:0000256" key="2">
    <source>
        <dbReference type="SAM" id="Phobius"/>
    </source>
</evidence>
<dbReference type="OrthoDB" id="6104583at2759"/>
<feature type="region of interest" description="Disordered" evidence="1">
    <location>
        <begin position="136"/>
        <end position="160"/>
    </location>
</feature>
<dbReference type="CDD" id="cd22823">
    <property type="entry name" value="Gal_Rha_Lectin"/>
    <property type="match status" value="1"/>
</dbReference>
<feature type="transmembrane region" description="Helical" evidence="2">
    <location>
        <begin position="170"/>
        <end position="194"/>
    </location>
</feature>
<keyword evidence="2" id="KW-0812">Transmembrane</keyword>
<keyword evidence="2" id="KW-0472">Membrane</keyword>
<dbReference type="RefSeq" id="XP_009065122.1">
    <property type="nucleotide sequence ID" value="XM_009066874.1"/>
</dbReference>
<sequence>MAVKEVYYYSCTSLSTVCYGVQSLQCTTHRLSCPSPLVIQIINTSYGYRPECNDVRGISDCNTTCCDEEPDDCFVPFETREEQQVLERCNGNVNCSLPGYRRYNTVNTVCYSSNVSAYSKIQYDCVTNGPSIITQTTEKSTSEVTQTPEESTTSSTTQYLQSPVEQGDSIVGGVLGTLLIISVIINVGLVVYFARKMKSLSSTPRENNYDGITNTGRDQTLPTYDDLQVNSTASSDHVNKTKSNTSYTYYNTKGESLSRNIDPYYENMKRP</sequence>
<feature type="compositionally biased region" description="Low complexity" evidence="1">
    <location>
        <begin position="142"/>
        <end position="160"/>
    </location>
</feature>
<dbReference type="AlphaFoldDB" id="V4B671"/>
<evidence type="ECO:0000313" key="3">
    <source>
        <dbReference type="EMBL" id="ESO83994.1"/>
    </source>
</evidence>
<gene>
    <name evidence="3" type="ORF">LOTGIDRAFT_155305</name>
</gene>
<dbReference type="GeneID" id="20236670"/>
<dbReference type="HOGENOM" id="CLU_1121191_0_0_1"/>
<name>V4B671_LOTGI</name>
<evidence type="ECO:0000313" key="4">
    <source>
        <dbReference type="Proteomes" id="UP000030746"/>
    </source>
</evidence>
<reference evidence="3 4" key="1">
    <citation type="journal article" date="2013" name="Nature">
        <title>Insights into bilaterian evolution from three spiralian genomes.</title>
        <authorList>
            <person name="Simakov O."/>
            <person name="Marletaz F."/>
            <person name="Cho S.J."/>
            <person name="Edsinger-Gonzales E."/>
            <person name="Havlak P."/>
            <person name="Hellsten U."/>
            <person name="Kuo D.H."/>
            <person name="Larsson T."/>
            <person name="Lv J."/>
            <person name="Arendt D."/>
            <person name="Savage R."/>
            <person name="Osoegawa K."/>
            <person name="de Jong P."/>
            <person name="Grimwood J."/>
            <person name="Chapman J.A."/>
            <person name="Shapiro H."/>
            <person name="Aerts A."/>
            <person name="Otillar R.P."/>
            <person name="Terry A.Y."/>
            <person name="Boore J.L."/>
            <person name="Grigoriev I.V."/>
            <person name="Lindberg D.R."/>
            <person name="Seaver E.C."/>
            <person name="Weisblat D.A."/>
            <person name="Putnam N.H."/>
            <person name="Rokhsar D.S."/>
        </authorList>
    </citation>
    <scope>NUCLEOTIDE SEQUENCE [LARGE SCALE GENOMIC DNA]</scope>
</reference>
<keyword evidence="2" id="KW-1133">Transmembrane helix</keyword>
<accession>V4B671</accession>
<protein>
    <recommendedName>
        <fullName evidence="5">SUEL-type lectin domain-containing protein</fullName>
    </recommendedName>
</protein>
<dbReference type="Proteomes" id="UP000030746">
    <property type="component" value="Unassembled WGS sequence"/>
</dbReference>
<keyword evidence="4" id="KW-1185">Reference proteome</keyword>
<evidence type="ECO:0000256" key="1">
    <source>
        <dbReference type="SAM" id="MobiDB-lite"/>
    </source>
</evidence>
<proteinExistence type="predicted"/>
<organism evidence="3 4">
    <name type="scientific">Lottia gigantea</name>
    <name type="common">Giant owl limpet</name>
    <dbReference type="NCBI Taxonomy" id="225164"/>
    <lineage>
        <taxon>Eukaryota</taxon>
        <taxon>Metazoa</taxon>
        <taxon>Spiralia</taxon>
        <taxon>Lophotrochozoa</taxon>
        <taxon>Mollusca</taxon>
        <taxon>Gastropoda</taxon>
        <taxon>Patellogastropoda</taxon>
        <taxon>Lottioidea</taxon>
        <taxon>Lottiidae</taxon>
        <taxon>Lottia</taxon>
    </lineage>
</organism>
<dbReference type="KEGG" id="lgi:LOTGIDRAFT_155305"/>
<evidence type="ECO:0008006" key="5">
    <source>
        <dbReference type="Google" id="ProtNLM"/>
    </source>
</evidence>
<dbReference type="EMBL" id="KB203566">
    <property type="protein sequence ID" value="ESO83994.1"/>
    <property type="molecule type" value="Genomic_DNA"/>
</dbReference>